<keyword evidence="2 4" id="KW-0378">Hydrolase</keyword>
<feature type="active site" description="Proton donor/acceptor" evidence="4">
    <location>
        <position position="129"/>
    </location>
</feature>
<dbReference type="GO" id="GO:0008829">
    <property type="term" value="F:dCTP deaminase activity"/>
    <property type="evidence" value="ECO:0007669"/>
    <property type="project" value="InterPro"/>
</dbReference>
<dbReference type="UniPathway" id="UPA00610">
    <property type="reaction ID" value="UER00667"/>
</dbReference>
<protein>
    <recommendedName>
        <fullName evidence="4">dCTP deaminase, dUMP-forming</fullName>
        <ecNumber evidence="4">3.5.4.30</ecNumber>
    </recommendedName>
    <alternativeName>
        <fullName evidence="4">Bifunctional dCTP deaminase:dUTPase</fullName>
    </alternativeName>
    <alternativeName>
        <fullName evidence="4">DCD-DUT</fullName>
    </alternativeName>
</protein>
<dbReference type="Gene3D" id="2.70.40.10">
    <property type="match status" value="1"/>
</dbReference>
<dbReference type="PANTHER" id="PTHR42680:SF3">
    <property type="entry name" value="DCTP DEAMINASE"/>
    <property type="match status" value="1"/>
</dbReference>
<feature type="binding site" evidence="4">
    <location>
        <begin position="101"/>
        <end position="106"/>
    </location>
    <ligand>
        <name>dCTP</name>
        <dbReference type="ChEBI" id="CHEBI:61481"/>
    </ligand>
</feature>
<comment type="caution">
    <text evidence="5">The sequence shown here is derived from an EMBL/GenBank/DDBJ whole genome shotgun (WGS) entry which is preliminary data.</text>
</comment>
<proteinExistence type="inferred from homology"/>
<comment type="caution">
    <text evidence="4">Lacks conserved residue(s) required for the propagation of feature annotation.</text>
</comment>
<feature type="binding site" evidence="4">
    <location>
        <position position="119"/>
    </location>
    <ligand>
        <name>dCTP</name>
        <dbReference type="ChEBI" id="CHEBI:61481"/>
    </ligand>
</feature>
<feature type="site" description="Important for bifunctional activity" evidence="4">
    <location>
        <begin position="116"/>
        <end position="117"/>
    </location>
</feature>
<dbReference type="STRING" id="1797259.A2989_03100"/>
<feature type="binding site" evidence="4">
    <location>
        <begin position="127"/>
        <end position="129"/>
    </location>
    <ligand>
        <name>dCTP</name>
        <dbReference type="ChEBI" id="CHEBI:61481"/>
    </ligand>
</feature>
<comment type="subunit">
    <text evidence="4">Homotrimer.</text>
</comment>
<keyword evidence="1 4" id="KW-0547">Nucleotide-binding</keyword>
<comment type="pathway">
    <text evidence="4">Pyrimidine metabolism; dUMP biosynthesis; dUMP from dCTP: step 1/1.</text>
</comment>
<dbReference type="EC" id="3.5.4.30" evidence="4"/>
<name>A0A1F4ZBQ5_9BACT</name>
<dbReference type="InterPro" id="IPR036157">
    <property type="entry name" value="dUTPase-like_sf"/>
</dbReference>
<sequence length="189" mass="20806">MVLSDRDIRKRVKGKGLVIRPFRSENVQPSSVDLLLGSEFLVFDTHGQSLIDTKNEIKGLMKKIVVKSGEPLIVHPREFVLGTTREWVELPSDLVGRLEGKSSLGRIGLVIHSTAGYVDPGFAGQLTLEISNLANLPIALYSGMKICQFSLQQMTSPAQYPYGHKKLKSHYMGQKGVTGADTGSIWGRK</sequence>
<accession>A0A1F4ZBQ5</accession>
<dbReference type="CDD" id="cd07557">
    <property type="entry name" value="trimeric_dUTPase"/>
    <property type="match status" value="1"/>
</dbReference>
<evidence type="ECO:0000256" key="2">
    <source>
        <dbReference type="ARBA" id="ARBA00022801"/>
    </source>
</evidence>
<dbReference type="InterPro" id="IPR011962">
    <property type="entry name" value="dCTP_deaminase"/>
</dbReference>
<dbReference type="AlphaFoldDB" id="A0A1F4ZBQ5"/>
<reference evidence="5 6" key="1">
    <citation type="journal article" date="2016" name="Nat. Commun.">
        <title>Thousands of microbial genomes shed light on interconnected biogeochemical processes in an aquifer system.</title>
        <authorList>
            <person name="Anantharaman K."/>
            <person name="Brown C.T."/>
            <person name="Hug L.A."/>
            <person name="Sharon I."/>
            <person name="Castelle C.J."/>
            <person name="Probst A.J."/>
            <person name="Thomas B.C."/>
            <person name="Singh A."/>
            <person name="Wilkins M.J."/>
            <person name="Karaoz U."/>
            <person name="Brodie E.L."/>
            <person name="Williams K.H."/>
            <person name="Hubbard S.S."/>
            <person name="Banfield J.F."/>
        </authorList>
    </citation>
    <scope>NUCLEOTIDE SEQUENCE [LARGE SCALE GENOMIC DNA]</scope>
</reference>
<dbReference type="PANTHER" id="PTHR42680">
    <property type="entry name" value="DCTP DEAMINASE"/>
    <property type="match status" value="1"/>
</dbReference>
<dbReference type="Pfam" id="PF22769">
    <property type="entry name" value="DCD"/>
    <property type="match status" value="1"/>
</dbReference>
<dbReference type="Proteomes" id="UP000177080">
    <property type="component" value="Unassembled WGS sequence"/>
</dbReference>
<evidence type="ECO:0000313" key="6">
    <source>
        <dbReference type="Proteomes" id="UP000177080"/>
    </source>
</evidence>
<dbReference type="GO" id="GO:0006229">
    <property type="term" value="P:dUTP biosynthetic process"/>
    <property type="evidence" value="ECO:0007669"/>
    <property type="project" value="InterPro"/>
</dbReference>
<dbReference type="EMBL" id="MEXN01000005">
    <property type="protein sequence ID" value="OGD03641.1"/>
    <property type="molecule type" value="Genomic_DNA"/>
</dbReference>
<feature type="binding site" evidence="4">
    <location>
        <position position="162"/>
    </location>
    <ligand>
        <name>dCTP</name>
        <dbReference type="ChEBI" id="CHEBI:61481"/>
    </ligand>
</feature>
<comment type="function">
    <text evidence="4">Bifunctional enzyme that catalyzes both the deamination of dCTP to dUTP and the hydrolysis of dUTP to dUMP without releasing the toxic dUTP intermediate.</text>
</comment>
<evidence type="ECO:0000256" key="1">
    <source>
        <dbReference type="ARBA" id="ARBA00022741"/>
    </source>
</evidence>
<evidence type="ECO:0000313" key="5">
    <source>
        <dbReference type="EMBL" id="OGD03641.1"/>
    </source>
</evidence>
<comment type="catalytic activity">
    <reaction evidence="4">
        <text>dCTP + 2 H2O = dUMP + NH4(+) + diphosphate</text>
        <dbReference type="Rhea" id="RHEA:19205"/>
        <dbReference type="ChEBI" id="CHEBI:15377"/>
        <dbReference type="ChEBI" id="CHEBI:28938"/>
        <dbReference type="ChEBI" id="CHEBI:33019"/>
        <dbReference type="ChEBI" id="CHEBI:61481"/>
        <dbReference type="ChEBI" id="CHEBI:246422"/>
        <dbReference type="EC" id="3.5.4.30"/>
    </reaction>
</comment>
<organism evidence="5 6">
    <name type="scientific">Candidatus Amesbacteria bacterium RIFCSPLOWO2_01_FULL_48_25</name>
    <dbReference type="NCBI Taxonomy" id="1797259"/>
    <lineage>
        <taxon>Bacteria</taxon>
        <taxon>Candidatus Amesiibacteriota</taxon>
    </lineage>
</organism>
<evidence type="ECO:0000256" key="4">
    <source>
        <dbReference type="HAMAP-Rule" id="MF_00146"/>
    </source>
</evidence>
<feature type="binding site" evidence="4">
    <location>
        <position position="148"/>
    </location>
    <ligand>
        <name>dCTP</name>
        <dbReference type="ChEBI" id="CHEBI:61481"/>
    </ligand>
</feature>
<dbReference type="GO" id="GO:0015949">
    <property type="term" value="P:nucleobase-containing small molecule interconversion"/>
    <property type="evidence" value="ECO:0007669"/>
    <property type="project" value="TreeGrafter"/>
</dbReference>
<dbReference type="HAMAP" id="MF_00146">
    <property type="entry name" value="dCTP_deaminase"/>
    <property type="match status" value="1"/>
</dbReference>
<dbReference type="InterPro" id="IPR033704">
    <property type="entry name" value="dUTPase_trimeric"/>
</dbReference>
<gene>
    <name evidence="4" type="primary">dcd</name>
    <name evidence="5" type="ORF">A2989_03100</name>
</gene>
<dbReference type="GO" id="GO:0000166">
    <property type="term" value="F:nucleotide binding"/>
    <property type="evidence" value="ECO:0007669"/>
    <property type="project" value="UniProtKB-KW"/>
</dbReference>
<feature type="binding site" evidence="4">
    <location>
        <position position="174"/>
    </location>
    <ligand>
        <name>dCTP</name>
        <dbReference type="ChEBI" id="CHEBI:61481"/>
    </ligand>
</feature>
<dbReference type="GO" id="GO:0033973">
    <property type="term" value="F:dCTP deaminase (dUMP-forming) activity"/>
    <property type="evidence" value="ECO:0007669"/>
    <property type="project" value="UniProtKB-UniRule"/>
</dbReference>
<dbReference type="NCBIfam" id="TIGR02274">
    <property type="entry name" value="dCTP_deam"/>
    <property type="match status" value="1"/>
</dbReference>
<comment type="similarity">
    <text evidence="4">Belongs to the dCTP deaminase family.</text>
</comment>
<dbReference type="GO" id="GO:0006226">
    <property type="term" value="P:dUMP biosynthetic process"/>
    <property type="evidence" value="ECO:0007669"/>
    <property type="project" value="UniProtKB-UniRule"/>
</dbReference>
<dbReference type="SUPFAM" id="SSF51283">
    <property type="entry name" value="dUTPase-like"/>
    <property type="match status" value="1"/>
</dbReference>
<evidence type="ECO:0000256" key="3">
    <source>
        <dbReference type="ARBA" id="ARBA00023080"/>
    </source>
</evidence>
<dbReference type="FunFam" id="2.70.40.10:FF:000005">
    <property type="entry name" value="dCTP deaminase, dUMP-forming"/>
    <property type="match status" value="1"/>
</dbReference>
<keyword evidence="3 4" id="KW-0546">Nucleotide metabolism</keyword>